<evidence type="ECO:0000313" key="4">
    <source>
        <dbReference type="Proteomes" id="UP000266861"/>
    </source>
</evidence>
<feature type="chain" id="PRO_5017225637" description="Secreted protein" evidence="2">
    <location>
        <begin position="22"/>
        <end position="176"/>
    </location>
</feature>
<evidence type="ECO:0000256" key="1">
    <source>
        <dbReference type="SAM" id="MobiDB-lite"/>
    </source>
</evidence>
<feature type="region of interest" description="Disordered" evidence="1">
    <location>
        <begin position="44"/>
        <end position="63"/>
    </location>
</feature>
<reference evidence="3 4" key="1">
    <citation type="submission" date="2018-08" db="EMBL/GenBank/DDBJ databases">
        <title>Genome and evolution of the arbuscular mycorrhizal fungus Diversispora epigaea (formerly Glomus versiforme) and its bacterial endosymbionts.</title>
        <authorList>
            <person name="Sun X."/>
            <person name="Fei Z."/>
            <person name="Harrison M."/>
        </authorList>
    </citation>
    <scope>NUCLEOTIDE SEQUENCE [LARGE SCALE GENOMIC DNA]</scope>
    <source>
        <strain evidence="3 4">IT104</strain>
    </source>
</reference>
<gene>
    <name evidence="3" type="ORF">Glove_9g266</name>
</gene>
<comment type="caution">
    <text evidence="3">The sequence shown here is derived from an EMBL/GenBank/DDBJ whole genome shotgun (WGS) entry which is preliminary data.</text>
</comment>
<dbReference type="Proteomes" id="UP000266861">
    <property type="component" value="Unassembled WGS sequence"/>
</dbReference>
<sequence length="176" mass="20306">MMKRTMFVLLFILISLIHSQADIDINTSISEQETFQIKNIQISEFTNPNDNNNDSKTNETDISTTSENKINEINEVEEDFEYQNEDMIIDEFENIIASASIYKNENTESTDNNDNINDDLNHDINDITSQSDFVSGDQLSSQTLEEETDTYSNAYDYWAEPVPSMLIMLDEINWSN</sequence>
<dbReference type="OrthoDB" id="2408613at2759"/>
<evidence type="ECO:0000256" key="2">
    <source>
        <dbReference type="SAM" id="SignalP"/>
    </source>
</evidence>
<organism evidence="3 4">
    <name type="scientific">Diversispora epigaea</name>
    <dbReference type="NCBI Taxonomy" id="1348612"/>
    <lineage>
        <taxon>Eukaryota</taxon>
        <taxon>Fungi</taxon>
        <taxon>Fungi incertae sedis</taxon>
        <taxon>Mucoromycota</taxon>
        <taxon>Glomeromycotina</taxon>
        <taxon>Glomeromycetes</taxon>
        <taxon>Diversisporales</taxon>
        <taxon>Diversisporaceae</taxon>
        <taxon>Diversispora</taxon>
    </lineage>
</organism>
<dbReference type="AlphaFoldDB" id="A0A397JZF6"/>
<feature type="compositionally biased region" description="Low complexity" evidence="1">
    <location>
        <begin position="46"/>
        <end position="55"/>
    </location>
</feature>
<proteinExistence type="predicted"/>
<evidence type="ECO:0000313" key="3">
    <source>
        <dbReference type="EMBL" id="RHZ89870.1"/>
    </source>
</evidence>
<accession>A0A397JZF6</accession>
<dbReference type="EMBL" id="PQFF01000007">
    <property type="protein sequence ID" value="RHZ89870.1"/>
    <property type="molecule type" value="Genomic_DNA"/>
</dbReference>
<evidence type="ECO:0008006" key="5">
    <source>
        <dbReference type="Google" id="ProtNLM"/>
    </source>
</evidence>
<keyword evidence="4" id="KW-1185">Reference proteome</keyword>
<feature type="signal peptide" evidence="2">
    <location>
        <begin position="1"/>
        <end position="21"/>
    </location>
</feature>
<name>A0A397JZF6_9GLOM</name>
<protein>
    <recommendedName>
        <fullName evidence="5">Secreted protein</fullName>
    </recommendedName>
</protein>
<keyword evidence="2" id="KW-0732">Signal</keyword>